<protein>
    <submittedName>
        <fullName evidence="3">Prepilin peptidase</fullName>
        <ecNumber evidence="3">3.4.23.-</ecNumber>
    </submittedName>
</protein>
<feature type="transmembrane region" description="Helical" evidence="1">
    <location>
        <begin position="168"/>
        <end position="189"/>
    </location>
</feature>
<comment type="caution">
    <text evidence="3">The sequence shown here is derived from an EMBL/GenBank/DDBJ whole genome shotgun (WGS) entry which is preliminary data.</text>
</comment>
<organism evidence="3 4">
    <name type="scientific">Levilactobacillus angrenensis</name>
    <dbReference type="NCBI Taxonomy" id="2486020"/>
    <lineage>
        <taxon>Bacteria</taxon>
        <taxon>Bacillati</taxon>
        <taxon>Bacillota</taxon>
        <taxon>Bacilli</taxon>
        <taxon>Lactobacillales</taxon>
        <taxon>Lactobacillaceae</taxon>
        <taxon>Levilactobacillus</taxon>
    </lineage>
</organism>
<evidence type="ECO:0000313" key="3">
    <source>
        <dbReference type="EMBL" id="MFC6290946.1"/>
    </source>
</evidence>
<name>A0ABW1UC91_9LACO</name>
<keyword evidence="4" id="KW-1185">Reference proteome</keyword>
<gene>
    <name evidence="3" type="ORF">ACFP1M_12280</name>
</gene>
<keyword evidence="1" id="KW-0472">Membrane</keyword>
<keyword evidence="3" id="KW-0378">Hydrolase</keyword>
<dbReference type="EC" id="3.4.23.-" evidence="3"/>
<dbReference type="Pfam" id="PF06750">
    <property type="entry name" value="A24_N_bact"/>
    <property type="match status" value="1"/>
</dbReference>
<dbReference type="PANTHER" id="PTHR30487">
    <property type="entry name" value="TYPE 4 PREPILIN-LIKE PROTEINS LEADER PEPTIDE-PROCESSING ENZYME"/>
    <property type="match status" value="1"/>
</dbReference>
<feature type="transmembrane region" description="Helical" evidence="1">
    <location>
        <begin position="129"/>
        <end position="148"/>
    </location>
</feature>
<evidence type="ECO:0000259" key="2">
    <source>
        <dbReference type="Pfam" id="PF06750"/>
    </source>
</evidence>
<dbReference type="InterPro" id="IPR010627">
    <property type="entry name" value="Prepilin_pept_A24_N"/>
</dbReference>
<keyword evidence="1" id="KW-1133">Transmembrane helix</keyword>
<feature type="transmembrane region" description="Helical" evidence="1">
    <location>
        <begin position="196"/>
        <end position="213"/>
    </location>
</feature>
<reference evidence="4" key="1">
    <citation type="journal article" date="2019" name="Int. J. Syst. Evol. Microbiol.">
        <title>The Global Catalogue of Microorganisms (GCM) 10K type strain sequencing project: providing services to taxonomists for standard genome sequencing and annotation.</title>
        <authorList>
            <consortium name="The Broad Institute Genomics Platform"/>
            <consortium name="The Broad Institute Genome Sequencing Center for Infectious Disease"/>
            <person name="Wu L."/>
            <person name="Ma J."/>
        </authorList>
    </citation>
    <scope>NUCLEOTIDE SEQUENCE [LARGE SCALE GENOMIC DNA]</scope>
    <source>
        <strain evidence="4">CCM 8893</strain>
    </source>
</reference>
<dbReference type="EMBL" id="JBHSSO010000071">
    <property type="protein sequence ID" value="MFC6290946.1"/>
    <property type="molecule type" value="Genomic_DNA"/>
</dbReference>
<keyword evidence="1" id="KW-0812">Transmembrane</keyword>
<dbReference type="RefSeq" id="WP_125574891.1">
    <property type="nucleotide sequence ID" value="NZ_JBHSSO010000071.1"/>
</dbReference>
<evidence type="ECO:0000313" key="4">
    <source>
        <dbReference type="Proteomes" id="UP001596258"/>
    </source>
</evidence>
<accession>A0ABW1UC91</accession>
<feature type="domain" description="Prepilin peptidase A24 N-terminal" evidence="2">
    <location>
        <begin position="7"/>
        <end position="86"/>
    </location>
</feature>
<dbReference type="InterPro" id="IPR050882">
    <property type="entry name" value="Prepilin_peptidase/N-MTase"/>
</dbReference>
<sequence>MTIILFIYGACLGSWLTAMADRYATGASPIYPASHCDTCQTPLAYWQMVPVISYLLLRGRCHYCQQRIPPTTLYLEIGAGGLLTMLTSTTVRPLLWLGLWGFAALCDARTQNFPGWVVWLAWPLTVWSLPWPTIILATCLLLGVQLLWQRWPNPLIGDGDLELILAYTLYWGVTATAQWLLVASLAALCRARNYKRLAFLPYLVSSAVAWWLIRK</sequence>
<proteinExistence type="predicted"/>
<dbReference type="Proteomes" id="UP001596258">
    <property type="component" value="Unassembled WGS sequence"/>
</dbReference>
<dbReference type="PANTHER" id="PTHR30487:SF0">
    <property type="entry name" value="PREPILIN LEADER PEPTIDASE_N-METHYLTRANSFERASE-RELATED"/>
    <property type="match status" value="1"/>
</dbReference>
<dbReference type="GO" id="GO:0016787">
    <property type="term" value="F:hydrolase activity"/>
    <property type="evidence" value="ECO:0007669"/>
    <property type="project" value="UniProtKB-KW"/>
</dbReference>
<evidence type="ECO:0000256" key="1">
    <source>
        <dbReference type="SAM" id="Phobius"/>
    </source>
</evidence>